<feature type="transmembrane region" description="Helical" evidence="8">
    <location>
        <begin position="68"/>
        <end position="85"/>
    </location>
</feature>
<evidence type="ECO:0000256" key="2">
    <source>
        <dbReference type="ARBA" id="ARBA00022448"/>
    </source>
</evidence>
<comment type="caution">
    <text evidence="9">The sequence shown here is derived from an EMBL/GenBank/DDBJ whole genome shotgun (WGS) entry which is preliminary data.</text>
</comment>
<feature type="transmembrane region" description="Helical" evidence="8">
    <location>
        <begin position="279"/>
        <end position="299"/>
    </location>
</feature>
<feature type="transmembrane region" description="Helical" evidence="8">
    <location>
        <begin position="91"/>
        <end position="115"/>
    </location>
</feature>
<dbReference type="GO" id="GO:0005886">
    <property type="term" value="C:plasma membrane"/>
    <property type="evidence" value="ECO:0007669"/>
    <property type="project" value="UniProtKB-SubCell"/>
</dbReference>
<feature type="transmembrane region" description="Helical" evidence="8">
    <location>
        <begin position="305"/>
        <end position="322"/>
    </location>
</feature>
<proteinExistence type="predicted"/>
<dbReference type="CDD" id="cd06579">
    <property type="entry name" value="TM_PBP1_transp_AraH_like"/>
    <property type="match status" value="1"/>
</dbReference>
<dbReference type="InterPro" id="IPR001851">
    <property type="entry name" value="ABC_transp_permease"/>
</dbReference>
<dbReference type="Pfam" id="PF02653">
    <property type="entry name" value="BPD_transp_2"/>
    <property type="match status" value="1"/>
</dbReference>
<protein>
    <submittedName>
        <fullName evidence="9">ABC transporter permease</fullName>
    </submittedName>
</protein>
<accession>A0A396FHQ9</accession>
<dbReference type="AlphaFoldDB" id="A0A396FHQ9"/>
<evidence type="ECO:0000256" key="5">
    <source>
        <dbReference type="ARBA" id="ARBA00022692"/>
    </source>
</evidence>
<evidence type="ECO:0000256" key="1">
    <source>
        <dbReference type="ARBA" id="ARBA00004651"/>
    </source>
</evidence>
<evidence type="ECO:0000313" key="10">
    <source>
        <dbReference type="Proteomes" id="UP000266698"/>
    </source>
</evidence>
<evidence type="ECO:0000256" key="3">
    <source>
        <dbReference type="ARBA" id="ARBA00022475"/>
    </source>
</evidence>
<evidence type="ECO:0000256" key="4">
    <source>
        <dbReference type="ARBA" id="ARBA00022519"/>
    </source>
</evidence>
<feature type="transmembrane region" description="Helical" evidence="8">
    <location>
        <begin position="173"/>
        <end position="191"/>
    </location>
</feature>
<keyword evidence="5 8" id="KW-0812">Transmembrane</keyword>
<feature type="transmembrane region" description="Helical" evidence="8">
    <location>
        <begin position="222"/>
        <end position="245"/>
    </location>
</feature>
<evidence type="ECO:0000256" key="8">
    <source>
        <dbReference type="SAM" id="Phobius"/>
    </source>
</evidence>
<dbReference type="GO" id="GO:0022857">
    <property type="term" value="F:transmembrane transporter activity"/>
    <property type="evidence" value="ECO:0007669"/>
    <property type="project" value="InterPro"/>
</dbReference>
<evidence type="ECO:0000256" key="6">
    <source>
        <dbReference type="ARBA" id="ARBA00022989"/>
    </source>
</evidence>
<reference evidence="9 10" key="1">
    <citation type="submission" date="2018-08" db="EMBL/GenBank/DDBJ databases">
        <title>A genome reference for cultivated species of the human gut microbiota.</title>
        <authorList>
            <person name="Zou Y."/>
            <person name="Xue W."/>
            <person name="Luo G."/>
        </authorList>
    </citation>
    <scope>NUCLEOTIDE SEQUENCE [LARGE SCALE GENOMIC DNA]</scope>
    <source>
        <strain evidence="9 10">AF36-2BH</strain>
    </source>
</reference>
<dbReference type="RefSeq" id="WP_118375645.1">
    <property type="nucleotide sequence ID" value="NZ_QRPB01000020.1"/>
</dbReference>
<feature type="transmembrane region" description="Helical" evidence="8">
    <location>
        <begin position="122"/>
        <end position="140"/>
    </location>
</feature>
<keyword evidence="7 8" id="KW-0472">Membrane</keyword>
<keyword evidence="2" id="KW-0813">Transport</keyword>
<organism evidence="9 10">
    <name type="scientific">Agathobacter rectalis</name>
    <dbReference type="NCBI Taxonomy" id="39491"/>
    <lineage>
        <taxon>Bacteria</taxon>
        <taxon>Bacillati</taxon>
        <taxon>Bacillota</taxon>
        <taxon>Clostridia</taxon>
        <taxon>Lachnospirales</taxon>
        <taxon>Lachnospiraceae</taxon>
        <taxon>Agathobacter</taxon>
    </lineage>
</organism>
<evidence type="ECO:0000313" key="9">
    <source>
        <dbReference type="EMBL" id="RHL76487.1"/>
    </source>
</evidence>
<feature type="transmembrane region" description="Helical" evidence="8">
    <location>
        <begin position="43"/>
        <end position="61"/>
    </location>
</feature>
<name>A0A396FHQ9_9FIRM</name>
<dbReference type="PANTHER" id="PTHR32196">
    <property type="entry name" value="ABC TRANSPORTER PERMEASE PROTEIN YPHD-RELATED-RELATED"/>
    <property type="match status" value="1"/>
</dbReference>
<keyword evidence="4" id="KW-0997">Cell inner membrane</keyword>
<sequence>MKFNVKSIMKQTEFYVLCIIIAFSVIIQVRSGQFFTSNNLMDLIRSMIIPAIYALCALLSFVSTGADVSFPLIAALSAYIAVTLGNHFSLGVIPVFIIAIGVGCLIGCINGFFIVKYKFNSLIVTLGTSSICSGILFGAFEAGRTELPDKLYKLSKINIATVTNAKSGLSSSLPVTVIIMIVLYVIAYMVLNYTMAGRSVYAVGGDEVSAQRAGINVGKVRFLVFVVNGGIAAIAGLCYAMMSYFYLPNEYAGEEMLVIAAVILGGTRMTGGIGTLRGCLLGTLLLTMVANSLILLGISVYWEKVFIGAIIIIGTAISAMQAKSASKTTAKKKGVE</sequence>
<gene>
    <name evidence="9" type="ORF">DW001_13770</name>
</gene>
<dbReference type="Proteomes" id="UP000266698">
    <property type="component" value="Unassembled WGS sequence"/>
</dbReference>
<dbReference type="EMBL" id="QRPB01000020">
    <property type="protein sequence ID" value="RHL76487.1"/>
    <property type="molecule type" value="Genomic_DNA"/>
</dbReference>
<dbReference type="PANTHER" id="PTHR32196:SF21">
    <property type="entry name" value="ABC TRANSPORTER PERMEASE PROTEIN YPHD-RELATED"/>
    <property type="match status" value="1"/>
</dbReference>
<comment type="subcellular location">
    <subcellularLocation>
        <location evidence="1">Cell membrane</location>
        <topology evidence="1">Multi-pass membrane protein</topology>
    </subcellularLocation>
</comment>
<keyword evidence="3" id="KW-1003">Cell membrane</keyword>
<keyword evidence="6 8" id="KW-1133">Transmembrane helix</keyword>
<evidence type="ECO:0000256" key="7">
    <source>
        <dbReference type="ARBA" id="ARBA00023136"/>
    </source>
</evidence>
<feature type="transmembrane region" description="Helical" evidence="8">
    <location>
        <begin position="12"/>
        <end position="31"/>
    </location>
</feature>